<feature type="compositionally biased region" description="Basic and acidic residues" evidence="1">
    <location>
        <begin position="25"/>
        <end position="37"/>
    </location>
</feature>
<keyword evidence="3" id="KW-1185">Reference proteome</keyword>
<dbReference type="EMBL" id="ABEU02000016">
    <property type="status" value="NOT_ANNOTATED_CDS"/>
    <property type="molecule type" value="Genomic_DNA"/>
</dbReference>
<evidence type="ECO:0000256" key="1">
    <source>
        <dbReference type="SAM" id="MobiDB-lite"/>
    </source>
</evidence>
<dbReference type="PANTHER" id="PTHR37911">
    <property type="entry name" value="OSJNBA0067K08.20 PROTEIN"/>
    <property type="match status" value="1"/>
</dbReference>
<feature type="compositionally biased region" description="Polar residues" evidence="1">
    <location>
        <begin position="38"/>
        <end position="56"/>
    </location>
</feature>
<feature type="region of interest" description="Disordered" evidence="1">
    <location>
        <begin position="1"/>
        <end position="83"/>
    </location>
</feature>
<proteinExistence type="predicted"/>
<dbReference type="EnsemblPlants" id="Pp3c16_3160V3.2">
    <property type="protein sequence ID" value="Pp3c16_3160V3.2"/>
    <property type="gene ID" value="Pp3c16_3160"/>
</dbReference>
<dbReference type="Gramene" id="Pp3c16_3160V3.2">
    <property type="protein sequence ID" value="Pp3c16_3160V3.2"/>
    <property type="gene ID" value="Pp3c16_3160"/>
</dbReference>
<dbReference type="Proteomes" id="UP000006727">
    <property type="component" value="Chromosome 16"/>
</dbReference>
<protein>
    <submittedName>
        <fullName evidence="2">Uncharacterized protein</fullName>
    </submittedName>
</protein>
<feature type="region of interest" description="Disordered" evidence="1">
    <location>
        <begin position="339"/>
        <end position="438"/>
    </location>
</feature>
<name>A0A7I4B699_PHYPA</name>
<organism evidence="2 3">
    <name type="scientific">Physcomitrium patens</name>
    <name type="common">Spreading-leaved earth moss</name>
    <name type="synonym">Physcomitrella patens</name>
    <dbReference type="NCBI Taxonomy" id="3218"/>
    <lineage>
        <taxon>Eukaryota</taxon>
        <taxon>Viridiplantae</taxon>
        <taxon>Streptophyta</taxon>
        <taxon>Embryophyta</taxon>
        <taxon>Bryophyta</taxon>
        <taxon>Bryophytina</taxon>
        <taxon>Bryopsida</taxon>
        <taxon>Funariidae</taxon>
        <taxon>Funariales</taxon>
        <taxon>Funariaceae</taxon>
        <taxon>Physcomitrium</taxon>
    </lineage>
</organism>
<feature type="compositionally biased region" description="Acidic residues" evidence="1">
    <location>
        <begin position="357"/>
        <end position="389"/>
    </location>
</feature>
<sequence length="508" mass="57498">MPTRSEVSERGSSVRTYAGRNKKWRNLDKKGRLEGNSRTRGNGNANPGKSKSTQSGDTDDGTENASRVKPKKGPKPKERVSWAGQDMLLLNTNERFKVGKEVTPWASVPGERMPDDYYKYGPFGPHAWKGVCVGTPKQGTLCDQLVVFFSSVRDEEEHELGDIQDAMVGYGKRVDQMDASVGIQYYFVFVRQVQKLKDLPPWEEWTLVAQVAIESGEVLDKWTLGFGLHPKLRKNLTECVAWYRPDLIYVKRPAYQVRFEPQNEFLEGLLTLLNPDGEDFYFQRLCKLLGVDVSETADQASVAFDGLSENRKLECVEHVLTANSVTLLGPYTIQAMKQDQQRGAVGFDESIGREEGESNETDEAEGDWSEDADEDEDEEDDEEEFESEMEAFNGQFGEDFDFDEQGDSQSDGNEWEKEEAKSLAAMQRSSDAETVDVDDEGWDEQAVKAYSEIGITTQKGHRIAEETATQKDDETFLDAAVRPFNFSNLIQEIFIIREALLEYPELRH</sequence>
<dbReference type="PANTHER" id="PTHR37911:SF1">
    <property type="entry name" value="OS04G0497900 PROTEIN"/>
    <property type="match status" value="1"/>
</dbReference>
<reference evidence="2 3" key="1">
    <citation type="journal article" date="2008" name="Science">
        <title>The Physcomitrella genome reveals evolutionary insights into the conquest of land by plants.</title>
        <authorList>
            <person name="Rensing S."/>
            <person name="Lang D."/>
            <person name="Zimmer A."/>
            <person name="Terry A."/>
            <person name="Salamov A."/>
            <person name="Shapiro H."/>
            <person name="Nishiyama T."/>
            <person name="Perroud P.-F."/>
            <person name="Lindquist E."/>
            <person name="Kamisugi Y."/>
            <person name="Tanahashi T."/>
            <person name="Sakakibara K."/>
            <person name="Fujita T."/>
            <person name="Oishi K."/>
            <person name="Shin-I T."/>
            <person name="Kuroki Y."/>
            <person name="Toyoda A."/>
            <person name="Suzuki Y."/>
            <person name="Hashimoto A."/>
            <person name="Yamaguchi K."/>
            <person name="Sugano A."/>
            <person name="Kohara Y."/>
            <person name="Fujiyama A."/>
            <person name="Anterola A."/>
            <person name="Aoki S."/>
            <person name="Ashton N."/>
            <person name="Barbazuk W.B."/>
            <person name="Barker E."/>
            <person name="Bennetzen J."/>
            <person name="Bezanilla M."/>
            <person name="Blankenship R."/>
            <person name="Cho S.H."/>
            <person name="Dutcher S."/>
            <person name="Estelle M."/>
            <person name="Fawcett J.A."/>
            <person name="Gundlach H."/>
            <person name="Hanada K."/>
            <person name="Heyl A."/>
            <person name="Hicks K.A."/>
            <person name="Hugh J."/>
            <person name="Lohr M."/>
            <person name="Mayer K."/>
            <person name="Melkozernov A."/>
            <person name="Murata T."/>
            <person name="Nelson D."/>
            <person name="Pils B."/>
            <person name="Prigge M."/>
            <person name="Reiss B."/>
            <person name="Renner T."/>
            <person name="Rombauts S."/>
            <person name="Rushton P."/>
            <person name="Sanderfoot A."/>
            <person name="Schween G."/>
            <person name="Shiu S.-H."/>
            <person name="Stueber K."/>
            <person name="Theodoulou F.L."/>
            <person name="Tu H."/>
            <person name="Van de Peer Y."/>
            <person name="Verrier P.J."/>
            <person name="Waters E."/>
            <person name="Wood A."/>
            <person name="Yang L."/>
            <person name="Cove D."/>
            <person name="Cuming A."/>
            <person name="Hasebe M."/>
            <person name="Lucas S."/>
            <person name="Mishler D.B."/>
            <person name="Reski R."/>
            <person name="Grigoriev I."/>
            <person name="Quatrano R.S."/>
            <person name="Boore J.L."/>
        </authorList>
    </citation>
    <scope>NUCLEOTIDE SEQUENCE [LARGE SCALE GENOMIC DNA]</scope>
    <source>
        <strain evidence="2 3">cv. Gransden 2004</strain>
    </source>
</reference>
<evidence type="ECO:0000313" key="2">
    <source>
        <dbReference type="EnsemblPlants" id="Pp3c16_3160V3.2"/>
    </source>
</evidence>
<reference evidence="2" key="3">
    <citation type="submission" date="2020-12" db="UniProtKB">
        <authorList>
            <consortium name="EnsemblPlants"/>
        </authorList>
    </citation>
    <scope>IDENTIFICATION</scope>
</reference>
<accession>A0A7I4B699</accession>
<dbReference type="AlphaFoldDB" id="A0A7I4B699"/>
<gene>
    <name evidence="2" type="primary">LOC112293522</name>
</gene>
<reference evidence="2 3" key="2">
    <citation type="journal article" date="2018" name="Plant J.">
        <title>The Physcomitrella patens chromosome-scale assembly reveals moss genome structure and evolution.</title>
        <authorList>
            <person name="Lang D."/>
            <person name="Ullrich K.K."/>
            <person name="Murat F."/>
            <person name="Fuchs J."/>
            <person name="Jenkins J."/>
            <person name="Haas F.B."/>
            <person name="Piednoel M."/>
            <person name="Gundlach H."/>
            <person name="Van Bel M."/>
            <person name="Meyberg R."/>
            <person name="Vives C."/>
            <person name="Morata J."/>
            <person name="Symeonidi A."/>
            <person name="Hiss M."/>
            <person name="Muchero W."/>
            <person name="Kamisugi Y."/>
            <person name="Saleh O."/>
            <person name="Blanc G."/>
            <person name="Decker E.L."/>
            <person name="van Gessel N."/>
            <person name="Grimwood J."/>
            <person name="Hayes R.D."/>
            <person name="Graham S.W."/>
            <person name="Gunter L.E."/>
            <person name="McDaniel S.F."/>
            <person name="Hoernstein S.N.W."/>
            <person name="Larsson A."/>
            <person name="Li F.W."/>
            <person name="Perroud P.F."/>
            <person name="Phillips J."/>
            <person name="Ranjan P."/>
            <person name="Rokshar D.S."/>
            <person name="Rothfels C.J."/>
            <person name="Schneider L."/>
            <person name="Shu S."/>
            <person name="Stevenson D.W."/>
            <person name="Thummler F."/>
            <person name="Tillich M."/>
            <person name="Villarreal Aguilar J.C."/>
            <person name="Widiez T."/>
            <person name="Wong G.K."/>
            <person name="Wymore A."/>
            <person name="Zhang Y."/>
            <person name="Zimmer A.D."/>
            <person name="Quatrano R.S."/>
            <person name="Mayer K.F.X."/>
            <person name="Goodstein D."/>
            <person name="Casacuberta J.M."/>
            <person name="Vandepoele K."/>
            <person name="Reski R."/>
            <person name="Cuming A.C."/>
            <person name="Tuskan G.A."/>
            <person name="Maumus F."/>
            <person name="Salse J."/>
            <person name="Schmutz J."/>
            <person name="Rensing S.A."/>
        </authorList>
    </citation>
    <scope>NUCLEOTIDE SEQUENCE [LARGE SCALE GENOMIC DNA]</scope>
    <source>
        <strain evidence="2 3">cv. Gransden 2004</strain>
    </source>
</reference>
<evidence type="ECO:0000313" key="3">
    <source>
        <dbReference type="Proteomes" id="UP000006727"/>
    </source>
</evidence>